<name>Q7RDN2_PLAYO</name>
<protein>
    <submittedName>
        <fullName evidence="1">Uncharacterized protein</fullName>
    </submittedName>
</protein>
<sequence length="19" mass="2116">MEHDFFSNSKNSCPSTVGE</sequence>
<gene>
    <name evidence="1" type="ORF">PY05390</name>
</gene>
<keyword evidence="2" id="KW-1185">Reference proteome</keyword>
<accession>Q7RDN2</accession>
<proteinExistence type="predicted"/>
<reference evidence="1 2" key="1">
    <citation type="journal article" date="2002" name="Nature">
        <title>Genome sequence and comparative analysis of the model rodent malaria parasite Plasmodium yoelii yoelii.</title>
        <authorList>
            <person name="Carlton J.M."/>
            <person name="Angiuoli S.V."/>
            <person name="Suh B.B."/>
            <person name="Kooij T.W."/>
            <person name="Pertea M."/>
            <person name="Silva J.C."/>
            <person name="Ermolaeva M.D."/>
            <person name="Allen J.E."/>
            <person name="Selengut J.D."/>
            <person name="Koo H.L."/>
            <person name="Peterson J.D."/>
            <person name="Pop M."/>
            <person name="Kosack D.S."/>
            <person name="Shumway M.F."/>
            <person name="Bidwell S.L."/>
            <person name="Shallom S.J."/>
            <person name="van Aken S.E."/>
            <person name="Riedmuller S.B."/>
            <person name="Feldblyum T.V."/>
            <person name="Cho J.K."/>
            <person name="Quackenbush J."/>
            <person name="Sedegah M."/>
            <person name="Shoaibi A."/>
            <person name="Cummings L.M."/>
            <person name="Florens L."/>
            <person name="Yates J.R."/>
            <person name="Raine J.D."/>
            <person name="Sinden R.E."/>
            <person name="Harris M.A."/>
            <person name="Cunningham D.A."/>
            <person name="Preiser P.R."/>
            <person name="Bergman L.W."/>
            <person name="Vaidya A.B."/>
            <person name="van Lin L.H."/>
            <person name="Janse C.J."/>
            <person name="Waters A.P."/>
            <person name="Smith H.O."/>
            <person name="White O.R."/>
            <person name="Salzberg S.L."/>
            <person name="Venter J.C."/>
            <person name="Fraser C.M."/>
            <person name="Hoffman S.L."/>
            <person name="Gardner M.J."/>
            <person name="Carucci D.J."/>
        </authorList>
    </citation>
    <scope>NUCLEOTIDE SEQUENCE [LARGE SCALE GENOMIC DNA]</scope>
    <source>
        <strain evidence="1 2">17XNL</strain>
    </source>
</reference>
<dbReference type="Proteomes" id="UP000008553">
    <property type="component" value="Unassembled WGS sequence"/>
</dbReference>
<dbReference type="InParanoid" id="Q7RDN2"/>
<evidence type="ECO:0000313" key="2">
    <source>
        <dbReference type="Proteomes" id="UP000008553"/>
    </source>
</evidence>
<dbReference type="PaxDb" id="73239-Q7RDN2"/>
<evidence type="ECO:0000313" key="1">
    <source>
        <dbReference type="EMBL" id="EAA17406.1"/>
    </source>
</evidence>
<organism evidence="1 2">
    <name type="scientific">Plasmodium yoelii yoelii</name>
    <dbReference type="NCBI Taxonomy" id="73239"/>
    <lineage>
        <taxon>Eukaryota</taxon>
        <taxon>Sar</taxon>
        <taxon>Alveolata</taxon>
        <taxon>Apicomplexa</taxon>
        <taxon>Aconoidasida</taxon>
        <taxon>Haemosporida</taxon>
        <taxon>Plasmodiidae</taxon>
        <taxon>Plasmodium</taxon>
        <taxon>Plasmodium (Vinckeia)</taxon>
    </lineage>
</organism>
<dbReference type="AlphaFoldDB" id="Q7RDN2"/>
<dbReference type="EMBL" id="AABL01001703">
    <property type="protein sequence ID" value="EAA17406.1"/>
    <property type="molecule type" value="Genomic_DNA"/>
</dbReference>
<comment type="caution">
    <text evidence="1">The sequence shown here is derived from an EMBL/GenBank/DDBJ whole genome shotgun (WGS) entry which is preliminary data.</text>
</comment>